<gene>
    <name evidence="4" type="ORF">B0H67DRAFT_497495</name>
</gene>
<evidence type="ECO:0008006" key="6">
    <source>
        <dbReference type="Google" id="ProtNLM"/>
    </source>
</evidence>
<dbReference type="EMBL" id="JAUKUA010000007">
    <property type="protein sequence ID" value="KAK0705607.1"/>
    <property type="molecule type" value="Genomic_DNA"/>
</dbReference>
<dbReference type="InterPro" id="IPR015943">
    <property type="entry name" value="WD40/YVTN_repeat-like_dom_sf"/>
</dbReference>
<dbReference type="SUPFAM" id="SSF52540">
    <property type="entry name" value="P-loop containing nucleoside triphosphate hydrolases"/>
    <property type="match status" value="1"/>
</dbReference>
<dbReference type="InterPro" id="IPR036322">
    <property type="entry name" value="WD40_repeat_dom_sf"/>
</dbReference>
<feature type="domain" description="GPI inositol-deacylase winged helix" evidence="2">
    <location>
        <begin position="451"/>
        <end position="519"/>
    </location>
</feature>
<keyword evidence="5" id="KW-1185">Reference proteome</keyword>
<sequence length="1395" mass="154513">MYFLGTPHRGADLASLAKIFLLSSGHGTKTFLDDLVPGNHTINAINDDFKDACKDACLQVWSFYESVPTRFGLVDSFVVDKESAVLGFPGEHTQYINADHRHICKFDDRDSPNYKILQRALLTTVAEVEAETSIRRRGENMEELKLISSFLHVSQRPDALLWALNRKQQDGSCQWLTEDPTFQAWMDDAADGNVSPKIIWLNGRPGTGKSIAAGHVVKHLEERSLDCSFHFLSHNNKAGSTVSALLLSLASQMASSSSIIRREIISMIEDNVKLRHEDYGMIWSKLFADRILNIKTSKPQFWVIDAIDECCGDGMPEFVSLLLGLSSESFIRVFMTGRPDMRLERLISDNSTQISEIKAGKAGTLQDIEIFLRAKCPRTTDIDSFQAILDTALSKSNGIFLWAALTVARMEKAHNLEDMQAVLEETPSEMDAFYSRIITSLASLPPASYETTKCILKWTICSTKPLTIGELREAVKLDVGKTLVASAYQLESMVGNLILVDSDSRVHIMHETASAFLTKRRDNFWVNPLEAHSRLAEICLDILCGDEFAPPSGITRLGHTTKVNGTKTQLSSYASANFSYHLSQGSSVSDKPITLLVRFLRTNVLTWVEGIAMDGDLAVLGFAARQLSVYARRVARDQPDLGGKLADTVFAWVTDIRHIIAVFHPALVTSPQSIHFMIPHLCPSNSFTRACFAKSKRRLRVTGLLEDSWSDRLTTYLFPENAYAKSIASSDQFLAFGLDNGDIEIHHNSSSGKFDFIGRLKHGRGVRHLAFNQSSTLLASYSFPTLMLWEIRRLNNGISCSCLWTKGIDFSPSHVMFSPDGSSLTLADPEKTTIVVVRAADGQGEDPIILVNEVDRARMWASSSSVRVLLDPGQKLAAVAHRNASVALWDLEAVEFIGYFEKEGSEGVRISPETRDMVFNPVPKLNLLAISYGDGNLVVCDPWTLDQKGKYELGLGVLIDVLAATSDGRILAGGDGYGRIHLFLFESLTRIHQIERPYESLRIHSIAFATDNLRFVDSRGSYCNVWEPLVLLPGEALDEGSAEQYAVVQKPLEEIGGLKWSEDISTLIQTTDEAYVFAGRKDRRGLGIVEVYEVSAGISIAKLPLDGPYHDFRYLAWNDEKSLLLVVGYHCCTVAHISFSKTGAKLSATGILCLKEPGLRQAFISPDGSSLFVRTESAVKLIRIHNGKAIEEDTDVSQSSWVSHATDTSLMALEGGHVHLFDWATLQLLAPSGIPIHMPNDIVTTGKERWIACSGSDYLVLATAEPRSRVDYLISIDGSEITAEAEQIVPQTRDVASLEIQNVVGVFGSRLFFLNSTRWLCSISLEKLETADHYTRHFFIPATWHWGHDAVVRVISDTAVAYASGEELIILHGFLDFQERVAIEGVQGRSLRSVG</sequence>
<dbReference type="Proteomes" id="UP001172102">
    <property type="component" value="Unassembled WGS sequence"/>
</dbReference>
<name>A0AA40DLW0_9PEZI</name>
<evidence type="ECO:0000313" key="5">
    <source>
        <dbReference type="Proteomes" id="UP001172102"/>
    </source>
</evidence>
<evidence type="ECO:0000259" key="3">
    <source>
        <dbReference type="Pfam" id="PF24883"/>
    </source>
</evidence>
<comment type="caution">
    <text evidence="4">The sequence shown here is derived from an EMBL/GenBank/DDBJ whole genome shotgun (WGS) entry which is preliminary data.</text>
</comment>
<dbReference type="Pfam" id="PF22939">
    <property type="entry name" value="WHD_GPIID"/>
    <property type="match status" value="1"/>
</dbReference>
<dbReference type="Pfam" id="PF24883">
    <property type="entry name" value="NPHP3_N"/>
    <property type="match status" value="1"/>
</dbReference>
<organism evidence="4 5">
    <name type="scientific">Lasiosphaeris hirsuta</name>
    <dbReference type="NCBI Taxonomy" id="260670"/>
    <lineage>
        <taxon>Eukaryota</taxon>
        <taxon>Fungi</taxon>
        <taxon>Dikarya</taxon>
        <taxon>Ascomycota</taxon>
        <taxon>Pezizomycotina</taxon>
        <taxon>Sordariomycetes</taxon>
        <taxon>Sordariomycetidae</taxon>
        <taxon>Sordariales</taxon>
        <taxon>Lasiosphaeriaceae</taxon>
        <taxon>Lasiosphaeris</taxon>
    </lineage>
</organism>
<dbReference type="PANTHER" id="PTHR10039:SF16">
    <property type="entry name" value="GPI INOSITOL-DEACYLASE"/>
    <property type="match status" value="1"/>
</dbReference>
<dbReference type="SUPFAM" id="SSF50978">
    <property type="entry name" value="WD40 repeat-like"/>
    <property type="match status" value="1"/>
</dbReference>
<dbReference type="InterPro" id="IPR056884">
    <property type="entry name" value="NPHP3-like_N"/>
</dbReference>
<reference evidence="4" key="1">
    <citation type="submission" date="2023-06" db="EMBL/GenBank/DDBJ databases">
        <title>Genome-scale phylogeny and comparative genomics of the fungal order Sordariales.</title>
        <authorList>
            <consortium name="Lawrence Berkeley National Laboratory"/>
            <person name="Hensen N."/>
            <person name="Bonometti L."/>
            <person name="Westerberg I."/>
            <person name="Brannstrom I.O."/>
            <person name="Guillou S."/>
            <person name="Cros-Aarteil S."/>
            <person name="Calhoun S."/>
            <person name="Haridas S."/>
            <person name="Kuo A."/>
            <person name="Mondo S."/>
            <person name="Pangilinan J."/>
            <person name="Riley R."/>
            <person name="Labutti K."/>
            <person name="Andreopoulos B."/>
            <person name="Lipzen A."/>
            <person name="Chen C."/>
            <person name="Yanf M."/>
            <person name="Daum C."/>
            <person name="Ng V."/>
            <person name="Clum A."/>
            <person name="Steindorff A."/>
            <person name="Ohm R."/>
            <person name="Martin F."/>
            <person name="Silar P."/>
            <person name="Natvig D."/>
            <person name="Lalanne C."/>
            <person name="Gautier V."/>
            <person name="Ament-Velasquez S.L."/>
            <person name="Kruys A."/>
            <person name="Hutchinson M.I."/>
            <person name="Powell A.J."/>
            <person name="Barry K."/>
            <person name="Miller A.N."/>
            <person name="Grigoriev I.V."/>
            <person name="Debuchy R."/>
            <person name="Gladieux P."/>
            <person name="Thoren M.H."/>
            <person name="Johannesson H."/>
        </authorList>
    </citation>
    <scope>NUCLEOTIDE SEQUENCE</scope>
    <source>
        <strain evidence="4">SMH4607-1</strain>
    </source>
</reference>
<evidence type="ECO:0000259" key="2">
    <source>
        <dbReference type="Pfam" id="PF22939"/>
    </source>
</evidence>
<protein>
    <recommendedName>
        <fullName evidence="6">NACHT domain-containing protein</fullName>
    </recommendedName>
</protein>
<dbReference type="InterPro" id="IPR011047">
    <property type="entry name" value="Quinoprotein_ADH-like_sf"/>
</dbReference>
<accession>A0AA40DLW0</accession>
<evidence type="ECO:0000256" key="1">
    <source>
        <dbReference type="ARBA" id="ARBA00022737"/>
    </source>
</evidence>
<dbReference type="InterPro" id="IPR027417">
    <property type="entry name" value="P-loop_NTPase"/>
</dbReference>
<evidence type="ECO:0000313" key="4">
    <source>
        <dbReference type="EMBL" id="KAK0705607.1"/>
    </source>
</evidence>
<dbReference type="InterPro" id="IPR054471">
    <property type="entry name" value="GPIID_WHD"/>
</dbReference>
<dbReference type="SUPFAM" id="SSF50998">
    <property type="entry name" value="Quinoprotein alcohol dehydrogenase-like"/>
    <property type="match status" value="1"/>
</dbReference>
<dbReference type="Gene3D" id="3.40.50.300">
    <property type="entry name" value="P-loop containing nucleotide triphosphate hydrolases"/>
    <property type="match status" value="1"/>
</dbReference>
<dbReference type="Gene3D" id="2.130.10.10">
    <property type="entry name" value="YVTN repeat-like/Quinoprotein amine dehydrogenase"/>
    <property type="match status" value="2"/>
</dbReference>
<keyword evidence="1" id="KW-0677">Repeat</keyword>
<proteinExistence type="predicted"/>
<dbReference type="PANTHER" id="PTHR10039">
    <property type="entry name" value="AMELOGENIN"/>
    <property type="match status" value="1"/>
</dbReference>
<feature type="domain" description="Nephrocystin 3-like N-terminal" evidence="3">
    <location>
        <begin position="171"/>
        <end position="338"/>
    </location>
</feature>